<dbReference type="AlphaFoldDB" id="A0A8S1XBS3"/>
<reference evidence="1" key="1">
    <citation type="submission" date="2021-01" db="EMBL/GenBank/DDBJ databases">
        <authorList>
            <consortium name="Genoscope - CEA"/>
            <person name="William W."/>
        </authorList>
    </citation>
    <scope>NUCLEOTIDE SEQUENCE</scope>
</reference>
<accession>A0A8S1XBS3</accession>
<dbReference type="EMBL" id="CAJJDO010000118">
    <property type="protein sequence ID" value="CAD8198428.1"/>
    <property type="molecule type" value="Genomic_DNA"/>
</dbReference>
<protein>
    <submittedName>
        <fullName evidence="1">Uncharacterized protein</fullName>
    </submittedName>
</protein>
<sequence>MKNMDLSDIRAKISELEQRQNQVQCSLNSTFFQGAGNVPLSPLSSTDLPWWVEVHNVVIEEEILNYPPI</sequence>
<dbReference type="Proteomes" id="UP000689195">
    <property type="component" value="Unassembled WGS sequence"/>
</dbReference>
<gene>
    <name evidence="1" type="ORF">PPENT_87.1.T1180130</name>
</gene>
<organism evidence="1 2">
    <name type="scientific">Paramecium pentaurelia</name>
    <dbReference type="NCBI Taxonomy" id="43138"/>
    <lineage>
        <taxon>Eukaryota</taxon>
        <taxon>Sar</taxon>
        <taxon>Alveolata</taxon>
        <taxon>Ciliophora</taxon>
        <taxon>Intramacronucleata</taxon>
        <taxon>Oligohymenophorea</taxon>
        <taxon>Peniculida</taxon>
        <taxon>Parameciidae</taxon>
        <taxon>Paramecium</taxon>
    </lineage>
</organism>
<keyword evidence="2" id="KW-1185">Reference proteome</keyword>
<proteinExistence type="predicted"/>
<name>A0A8S1XBS3_9CILI</name>
<evidence type="ECO:0000313" key="2">
    <source>
        <dbReference type="Proteomes" id="UP000689195"/>
    </source>
</evidence>
<evidence type="ECO:0000313" key="1">
    <source>
        <dbReference type="EMBL" id="CAD8198428.1"/>
    </source>
</evidence>
<comment type="caution">
    <text evidence="1">The sequence shown here is derived from an EMBL/GenBank/DDBJ whole genome shotgun (WGS) entry which is preliminary data.</text>
</comment>